<feature type="compositionally biased region" description="Basic and acidic residues" evidence="2">
    <location>
        <begin position="1455"/>
        <end position="1465"/>
    </location>
</feature>
<feature type="compositionally biased region" description="Polar residues" evidence="2">
    <location>
        <begin position="527"/>
        <end position="536"/>
    </location>
</feature>
<feature type="region of interest" description="Disordered" evidence="2">
    <location>
        <begin position="1712"/>
        <end position="1752"/>
    </location>
</feature>
<dbReference type="GO" id="GO:0035331">
    <property type="term" value="P:negative regulation of hippo signaling"/>
    <property type="evidence" value="ECO:0007669"/>
    <property type="project" value="TreeGrafter"/>
</dbReference>
<feature type="compositionally biased region" description="Low complexity" evidence="2">
    <location>
        <begin position="876"/>
        <end position="887"/>
    </location>
</feature>
<dbReference type="Pfam" id="PF00595">
    <property type="entry name" value="PDZ"/>
    <property type="match status" value="4"/>
</dbReference>
<feature type="compositionally biased region" description="Basic residues" evidence="2">
    <location>
        <begin position="1735"/>
        <end position="1746"/>
    </location>
</feature>
<accession>A0A6A4WXN1</accession>
<protein>
    <submittedName>
        <fullName evidence="5">Disks large 5</fullName>
    </submittedName>
</protein>
<feature type="coiled-coil region" evidence="1">
    <location>
        <begin position="563"/>
        <end position="604"/>
    </location>
</feature>
<dbReference type="InterPro" id="IPR008144">
    <property type="entry name" value="Guanylate_kin-like_dom"/>
</dbReference>
<dbReference type="Gene3D" id="3.40.50.300">
    <property type="entry name" value="P-loop containing nucleotide triphosphate hydrolases"/>
    <property type="match status" value="1"/>
</dbReference>
<feature type="coiled-coil region" evidence="1">
    <location>
        <begin position="341"/>
        <end position="371"/>
    </location>
</feature>
<evidence type="ECO:0000313" key="5">
    <source>
        <dbReference type="EMBL" id="KAF0311857.1"/>
    </source>
</evidence>
<dbReference type="PROSITE" id="PS50106">
    <property type="entry name" value="PDZ"/>
    <property type="match status" value="4"/>
</dbReference>
<dbReference type="SMART" id="SM00072">
    <property type="entry name" value="GuKc"/>
    <property type="match status" value="1"/>
</dbReference>
<dbReference type="PANTHER" id="PTHR46360:SF1">
    <property type="entry name" value="DISKS LARGE HOMOLOG 5"/>
    <property type="match status" value="1"/>
</dbReference>
<keyword evidence="6" id="KW-1185">Reference proteome</keyword>
<feature type="domain" description="PDZ" evidence="4">
    <location>
        <begin position="1550"/>
        <end position="1630"/>
    </location>
</feature>
<dbReference type="Gene3D" id="2.30.30.40">
    <property type="entry name" value="SH3 Domains"/>
    <property type="match status" value="1"/>
</dbReference>
<dbReference type="InterPro" id="IPR027417">
    <property type="entry name" value="P-loop_NTPase"/>
</dbReference>
<dbReference type="InterPro" id="IPR008145">
    <property type="entry name" value="GK/Ca_channel_bsu"/>
</dbReference>
<evidence type="ECO:0000256" key="2">
    <source>
        <dbReference type="SAM" id="MobiDB-lite"/>
    </source>
</evidence>
<dbReference type="Gene3D" id="2.30.42.10">
    <property type="match status" value="4"/>
</dbReference>
<dbReference type="GO" id="GO:0005886">
    <property type="term" value="C:plasma membrane"/>
    <property type="evidence" value="ECO:0007669"/>
    <property type="project" value="TreeGrafter"/>
</dbReference>
<dbReference type="Proteomes" id="UP000440578">
    <property type="component" value="Unassembled WGS sequence"/>
</dbReference>
<feature type="region of interest" description="Disordered" evidence="2">
    <location>
        <begin position="276"/>
        <end position="306"/>
    </location>
</feature>
<feature type="region of interest" description="Disordered" evidence="2">
    <location>
        <begin position="34"/>
        <end position="87"/>
    </location>
</feature>
<reference evidence="5 6" key="1">
    <citation type="submission" date="2019-07" db="EMBL/GenBank/DDBJ databases">
        <title>Draft genome assembly of a fouling barnacle, Amphibalanus amphitrite (Darwin, 1854): The first reference genome for Thecostraca.</title>
        <authorList>
            <person name="Kim W."/>
        </authorList>
    </citation>
    <scope>NUCLEOTIDE SEQUENCE [LARGE SCALE GENOMIC DNA]</scope>
    <source>
        <strain evidence="5">SNU_AA5</strain>
        <tissue evidence="5">Soma without cirri and trophi</tissue>
    </source>
</reference>
<feature type="compositionally biased region" description="Basic and acidic residues" evidence="2">
    <location>
        <begin position="1507"/>
        <end position="1516"/>
    </location>
</feature>
<dbReference type="SUPFAM" id="SSF52540">
    <property type="entry name" value="P-loop containing nucleoside triphosphate hydrolases"/>
    <property type="match status" value="1"/>
</dbReference>
<feature type="compositionally biased region" description="Acidic residues" evidence="2">
    <location>
        <begin position="1423"/>
        <end position="1435"/>
    </location>
</feature>
<evidence type="ECO:0000259" key="4">
    <source>
        <dbReference type="PROSITE" id="PS50106"/>
    </source>
</evidence>
<dbReference type="InterPro" id="IPR053004">
    <property type="entry name" value="MAGUK_Signaling_Regulators"/>
</dbReference>
<dbReference type="Pfam" id="PF00625">
    <property type="entry name" value="Guanylate_kin"/>
    <property type="match status" value="1"/>
</dbReference>
<dbReference type="SMART" id="SM00228">
    <property type="entry name" value="PDZ"/>
    <property type="match status" value="4"/>
</dbReference>
<organism evidence="5 6">
    <name type="scientific">Amphibalanus amphitrite</name>
    <name type="common">Striped barnacle</name>
    <name type="synonym">Balanus amphitrite</name>
    <dbReference type="NCBI Taxonomy" id="1232801"/>
    <lineage>
        <taxon>Eukaryota</taxon>
        <taxon>Metazoa</taxon>
        <taxon>Ecdysozoa</taxon>
        <taxon>Arthropoda</taxon>
        <taxon>Crustacea</taxon>
        <taxon>Multicrustacea</taxon>
        <taxon>Cirripedia</taxon>
        <taxon>Thoracica</taxon>
        <taxon>Thoracicalcarea</taxon>
        <taxon>Balanomorpha</taxon>
        <taxon>Balanoidea</taxon>
        <taxon>Balanidae</taxon>
        <taxon>Amphibalaninae</taxon>
        <taxon>Amphibalanus</taxon>
    </lineage>
</organism>
<evidence type="ECO:0000259" key="3">
    <source>
        <dbReference type="PROSITE" id="PS50052"/>
    </source>
</evidence>
<dbReference type="InterPro" id="IPR036034">
    <property type="entry name" value="PDZ_sf"/>
</dbReference>
<comment type="caution">
    <text evidence="5">The sequence shown here is derived from an EMBL/GenBank/DDBJ whole genome shotgun (WGS) entry which is preliminary data.</text>
</comment>
<feature type="region of interest" description="Disordered" evidence="2">
    <location>
        <begin position="517"/>
        <end position="536"/>
    </location>
</feature>
<name>A0A6A4WXN1_AMPAM</name>
<feature type="region of interest" description="Disordered" evidence="2">
    <location>
        <begin position="876"/>
        <end position="914"/>
    </location>
</feature>
<dbReference type="PANTHER" id="PTHR46360">
    <property type="entry name" value="DISKS LARGE HOMOLOG 5"/>
    <property type="match status" value="1"/>
</dbReference>
<dbReference type="SUPFAM" id="SSF50044">
    <property type="entry name" value="SH3-domain"/>
    <property type="match status" value="1"/>
</dbReference>
<evidence type="ECO:0000256" key="1">
    <source>
        <dbReference type="SAM" id="Coils"/>
    </source>
</evidence>
<evidence type="ECO:0000313" key="6">
    <source>
        <dbReference type="Proteomes" id="UP000440578"/>
    </source>
</evidence>
<feature type="compositionally biased region" description="Basic and acidic residues" evidence="2">
    <location>
        <begin position="276"/>
        <end position="305"/>
    </location>
</feature>
<dbReference type="EMBL" id="VIIS01000210">
    <property type="protein sequence ID" value="KAF0311857.1"/>
    <property type="molecule type" value="Genomic_DNA"/>
</dbReference>
<feature type="compositionally biased region" description="Low complexity" evidence="2">
    <location>
        <begin position="1521"/>
        <end position="1537"/>
    </location>
</feature>
<sequence length="1971" mass="216073">MTIIETLNTGKRRVKTLSWRSLLFFYEKDAPVATMSGHQQRAMSETRATVGGTASPSYSSQTTGRPRGMNESRLTPGPGEESSLSPQDYNLQQSNLQLLKAELKLVTHERDSLRKELTKLNKTLSERELAIRRLGDDPSSPVHGRHGPLQLLHQTAGADAGQYDSMSRHGSQSMDGSWAAAVPTTVSSKDHEKLRLHYERAMLDLQAMRKRLADTVRDYETAKREADSARGKHKVALSKLESVAAEAGSLRAQFAEVSGQRDRLQQDLRRAQAQLKLDDGERRKVQDEGSREREGGAKDCGDEPPHQAYRNAIYKYETMRDEYDALRSRYDSVVTSHSAAVSKLELSQEEVSRLKAQLEEALQQQGAALRERTAAIRERDGLKQQCTAAIRQWDNALRERNEFKEACIKLQQKHEDSNKEVNQAMASRIKANKEVKRLTEERNAAVYETNKILEERDTVHKEMERLQEDCATAEARVKELETRNKDITSERESLRREIDSALAERDRALRRAHELRDQLGAGHDAPNKNSWNSNINSYDSIQQDRTKSKDSLDSGRLSDTKSYKERLEDLDAANAEVDRLRKLAEKLQQEVHECQQEADVSKRRRDWAFAERDKIVMERESIRQLCDRLRRERDRAVSDQAKAIRDADDVRKQKNEANKELKQMREQLEQQSHLAGYPSPAGEMGLAEPERPEWLSLHLTLDSACGSDRLRGVSLIGGVDGERGADGGPQPVTVGSVAPDSAAAGRLMPGDRLLRVGSLDCANMTARLVQEAVRSSVGAVRLLVRRRRTARTTHLLLSEREYHGIGLEQGVYIGRIEPGSAAARDGTLSVGDRLLMVNGAVVDTAVGADAVAQLLDSSPNLTITVRPGVGLPAETAAPAAAAASPYSSRRRDRLSASGQRAESSPAEAAAGDGARSPLAMVRDIVCSGRRSKERSAPTEARIDDEAQNVLDQFNAVLESSEKADKRRRRGRRREERNGTWPKYRGGGGASGSAELTALAAAAGAATVSRPGRRRERMPLSMLVDDTTKLDKSYEKSEESLAASPFDPYNYLLREQYGAARAPPPPDLGASLTPSDTSIDFSVKSVKLDKEGLEYYTKKSGKYSQSDSESNVSPVETGSSLAVTYLTESAAAAAGGAAGPAAGRAHLRSLYGSPVSFVPPYMPYTHTHTHTHAPTSRYSSPVPVHLSAVSAAEQRRSAGYDPAFDPTAPNLPHGLYLHAPSPSLDYTAGYPRPGYLLADHRHGPGRVPDPALGPRARLASAPGSRLSSPGGQRAPSAGSVELSGDLLEPGSPPSFSVELLNPGGGGCSTAGSSSWRTKPLPGDLRNIVIERSDHQLGISISCHPSGGVFVAEVTHGSLASQVNLQVGDQILEVCGINLRTANHQMAASVLSQCGDSRRILVQYNPDRYELARRYDAHPPLSSGGEDEEDEDEDEEESSRPEPSCSGSPTPCNSPKPCRDEREREDVPPSGSSTLRGPLALGAAATASQANTLTRQQMAQVASTLSRSETVKRSDTVRRRQGGAEAAPPAAVSRRAAGDSSEEEDEESSARVVYLESAGSANLGVQLVGGNAVGIYVHSVETGSSAAAAGLRCGDRILEYNGADLRRATAEQAACELAKPADKVTVRVVYRYQRYLQVRDQPGDSFYVRAQFDYQPEAGNGTELKFHRDNILLVVNTMFNGQPGLWQAWLLDTSNGRKLHCGIIPSKFSVDNQLNRSQGDVSSGDPGRRSSVSIRRSIFRRKSKHQRSSSRESKELASFSDVSINEFSEPSVSPETVSSYQRVERLDSYISVRPVLVVGPLSELIADRLCAEYPHQFVRPALEVVRTQQAAIDQRVQQAAIVDYRRRGSHYQVLTAAAIRDWSDGDRHCVLDMDVSALGRLHRHRIHPIVLLVRFKSVKQIREVRESVYPMEKVCTKAAKDMHENARKLEHDLKNVLSATVPGGGNMAYLCTQVKAAVEQEQNKALWVPSGTI</sequence>
<feature type="region of interest" description="Disordered" evidence="2">
    <location>
        <begin position="1004"/>
        <end position="1023"/>
    </location>
</feature>
<dbReference type="PROSITE" id="PS50052">
    <property type="entry name" value="GUANYLATE_KINASE_2"/>
    <property type="match status" value="1"/>
</dbReference>
<dbReference type="CDD" id="cd00136">
    <property type="entry name" value="PDZ_canonical"/>
    <property type="match status" value="1"/>
</dbReference>
<feature type="domain" description="Guanylate kinase-like" evidence="3">
    <location>
        <begin position="1813"/>
        <end position="1957"/>
    </location>
</feature>
<feature type="coiled-coil region" evidence="1">
    <location>
        <begin position="640"/>
        <end position="674"/>
    </location>
</feature>
<keyword evidence="1" id="KW-0175">Coiled coil</keyword>
<feature type="region of interest" description="Disordered" evidence="2">
    <location>
        <begin position="953"/>
        <end position="991"/>
    </location>
</feature>
<dbReference type="OrthoDB" id="10067129at2759"/>
<feature type="domain" description="PDZ" evidence="4">
    <location>
        <begin position="1325"/>
        <end position="1404"/>
    </location>
</feature>
<gene>
    <name evidence="5" type="primary">Dlg5</name>
    <name evidence="5" type="ORF">FJT64_017356</name>
</gene>
<feature type="coiled-coil region" evidence="1">
    <location>
        <begin position="96"/>
        <end position="130"/>
    </location>
</feature>
<dbReference type="InterPro" id="IPR001478">
    <property type="entry name" value="PDZ"/>
</dbReference>
<feature type="domain" description="PDZ" evidence="4">
    <location>
        <begin position="792"/>
        <end position="869"/>
    </location>
</feature>
<feature type="compositionally biased region" description="Polar residues" evidence="2">
    <location>
        <begin position="36"/>
        <end position="64"/>
    </location>
</feature>
<proteinExistence type="predicted"/>
<dbReference type="InterPro" id="IPR036028">
    <property type="entry name" value="SH3-like_dom_sf"/>
</dbReference>
<feature type="region of interest" description="Disordered" evidence="2">
    <location>
        <begin position="1500"/>
        <end position="1547"/>
    </location>
</feature>
<feature type="region of interest" description="Disordered" evidence="2">
    <location>
        <begin position="1411"/>
        <end position="1476"/>
    </location>
</feature>
<dbReference type="SUPFAM" id="SSF50156">
    <property type="entry name" value="PDZ domain-like"/>
    <property type="match status" value="4"/>
</dbReference>
<feature type="region of interest" description="Disordered" evidence="2">
    <location>
        <begin position="1238"/>
        <end position="1294"/>
    </location>
</feature>
<feature type="domain" description="PDZ" evidence="4">
    <location>
        <begin position="698"/>
        <end position="788"/>
    </location>
</feature>